<dbReference type="EMBL" id="LDRT01000078">
    <property type="protein sequence ID" value="KTR93634.1"/>
    <property type="molecule type" value="Genomic_DNA"/>
</dbReference>
<dbReference type="OrthoDB" id="2594539at2"/>
<proteinExistence type="predicted"/>
<dbReference type="PATRIC" id="fig|2033.6.peg.3620"/>
<dbReference type="Proteomes" id="UP000075025">
    <property type="component" value="Unassembled WGS sequence"/>
</dbReference>
<comment type="caution">
    <text evidence="2">The sequence shown here is derived from an EMBL/GenBank/DDBJ whole genome shotgun (WGS) entry which is preliminary data.</text>
</comment>
<keyword evidence="2" id="KW-0378">Hydrolase</keyword>
<keyword evidence="2" id="KW-0067">ATP-binding</keyword>
<dbReference type="Gene3D" id="3.40.960.10">
    <property type="entry name" value="VSR Endonuclease"/>
    <property type="match status" value="1"/>
</dbReference>
<accession>A0A147EVM4</accession>
<reference evidence="2 3" key="1">
    <citation type="journal article" date="2016" name="Front. Microbiol.">
        <title>Genomic Resource of Rice Seed Associated Bacteria.</title>
        <authorList>
            <person name="Midha S."/>
            <person name="Bansal K."/>
            <person name="Sharma S."/>
            <person name="Kumar N."/>
            <person name="Patil P.P."/>
            <person name="Chaudhry V."/>
            <person name="Patil P.B."/>
        </authorList>
    </citation>
    <scope>NUCLEOTIDE SEQUENCE [LARGE SCALE GENOMIC DNA]</scope>
    <source>
        <strain evidence="2 3">NS220</strain>
    </source>
</reference>
<dbReference type="InterPro" id="IPR011335">
    <property type="entry name" value="Restrct_endonuc-II-like"/>
</dbReference>
<gene>
    <name evidence="2" type="ORF">NS220_11870</name>
</gene>
<keyword evidence="2" id="KW-0347">Helicase</keyword>
<keyword evidence="2" id="KW-0547">Nucleotide-binding</keyword>
<dbReference type="GO" id="GO:0004386">
    <property type="term" value="F:helicase activity"/>
    <property type="evidence" value="ECO:0007669"/>
    <property type="project" value="UniProtKB-KW"/>
</dbReference>
<dbReference type="AlphaFoldDB" id="A0A147EVM4"/>
<protein>
    <submittedName>
        <fullName evidence="2">DNA helicase</fullName>
    </submittedName>
</protein>
<feature type="domain" description="DUF559" evidence="1">
    <location>
        <begin position="193"/>
        <end position="271"/>
    </location>
</feature>
<sequence>MDIASRVTRQGGIVHRQQLLDDGVPLRALRAALTRGDVVRVRRYWVATGSAPPLLLEAARASGRLACVSAAAHRGWWMPEETATNAHLAVRPDAKLPPGTTAFIHWSRPLVPQPPHRLIESVPDTLEHVAACLPFEQALVVWESACAHEHLHPEALTRIRWRTGRSRRLSATAHGRSDSGLETLFVVRLAPWGVVIRQQVMIAGHDVDVLVGERLIVQLDGFAFHSTPADRHRDVAHDRELRARGYTVLRFTYRDVVTEWERVERVIVQHLAQGNHLAD</sequence>
<organism evidence="2 3">
    <name type="scientific">Microbacterium testaceum</name>
    <name type="common">Aureobacterium testaceum</name>
    <name type="synonym">Brevibacterium testaceum</name>
    <dbReference type="NCBI Taxonomy" id="2033"/>
    <lineage>
        <taxon>Bacteria</taxon>
        <taxon>Bacillati</taxon>
        <taxon>Actinomycetota</taxon>
        <taxon>Actinomycetes</taxon>
        <taxon>Micrococcales</taxon>
        <taxon>Microbacteriaceae</taxon>
        <taxon>Microbacterium</taxon>
    </lineage>
</organism>
<name>A0A147EVM4_MICTE</name>
<dbReference type="RefSeq" id="WP_058624257.1">
    <property type="nucleotide sequence ID" value="NZ_LDRT01000078.1"/>
</dbReference>
<evidence type="ECO:0000259" key="1">
    <source>
        <dbReference type="Pfam" id="PF04480"/>
    </source>
</evidence>
<dbReference type="InterPro" id="IPR007569">
    <property type="entry name" value="DUF559"/>
</dbReference>
<dbReference type="Pfam" id="PF04480">
    <property type="entry name" value="DUF559"/>
    <property type="match status" value="1"/>
</dbReference>
<evidence type="ECO:0000313" key="2">
    <source>
        <dbReference type="EMBL" id="KTR93634.1"/>
    </source>
</evidence>
<evidence type="ECO:0000313" key="3">
    <source>
        <dbReference type="Proteomes" id="UP000075025"/>
    </source>
</evidence>
<dbReference type="SUPFAM" id="SSF52980">
    <property type="entry name" value="Restriction endonuclease-like"/>
    <property type="match status" value="1"/>
</dbReference>